<dbReference type="GO" id="GO:0005085">
    <property type="term" value="F:guanyl-nucleotide exchange factor activity"/>
    <property type="evidence" value="ECO:0007669"/>
    <property type="project" value="TreeGrafter"/>
</dbReference>
<dbReference type="InterPro" id="IPR018940">
    <property type="entry name" value="EF-1_beta_acid_region_euk"/>
</dbReference>
<dbReference type="InterPro" id="IPR014038">
    <property type="entry name" value="EF1B_bsu/dsu_GNE"/>
</dbReference>
<evidence type="ECO:0000259" key="5">
    <source>
        <dbReference type="SMART" id="SM00888"/>
    </source>
</evidence>
<keyword evidence="8" id="KW-1185">Reference proteome</keyword>
<dbReference type="Pfam" id="PF10587">
    <property type="entry name" value="EF-1_beta_acid"/>
    <property type="match status" value="1"/>
</dbReference>
<dbReference type="FunFam" id="3.30.70.60:FF:000001">
    <property type="entry name" value="Elongation factor 1-beta 1 like"/>
    <property type="match status" value="1"/>
</dbReference>
<dbReference type="InterPro" id="IPR049720">
    <property type="entry name" value="EF1B_bsu/dsu"/>
</dbReference>
<dbReference type="SMART" id="SM00888">
    <property type="entry name" value="EF1_GNE"/>
    <property type="match status" value="1"/>
</dbReference>
<dbReference type="Proteomes" id="UP000314982">
    <property type="component" value="Unassembled WGS sequence"/>
</dbReference>
<feature type="domain" description="Translation elongation factor EF1B beta/delta subunit guanine nucleotide exchange" evidence="5">
    <location>
        <begin position="120"/>
        <end position="205"/>
    </location>
</feature>
<evidence type="ECO:0000313" key="8">
    <source>
        <dbReference type="Proteomes" id="UP000314982"/>
    </source>
</evidence>
<evidence type="ECO:0000256" key="2">
    <source>
        <dbReference type="ARBA" id="ARBA00022768"/>
    </source>
</evidence>
<dbReference type="SUPFAM" id="SSF54984">
    <property type="entry name" value="eEF-1beta-like"/>
    <property type="match status" value="1"/>
</dbReference>
<evidence type="ECO:0000313" key="7">
    <source>
        <dbReference type="Ensembl" id="ENSHHUP00000017977.1"/>
    </source>
</evidence>
<dbReference type="PANTHER" id="PTHR11595">
    <property type="entry name" value="EF-HAND AND COILED-COIL DOMAIN-CONTAINING FAMILY MEMBER"/>
    <property type="match status" value="1"/>
</dbReference>
<dbReference type="Pfam" id="PF00736">
    <property type="entry name" value="EF1_GNE"/>
    <property type="match status" value="1"/>
</dbReference>
<accession>A0A4W5KN84</accession>
<evidence type="ECO:0000256" key="4">
    <source>
        <dbReference type="SAM" id="MobiDB-lite"/>
    </source>
</evidence>
<evidence type="ECO:0000259" key="6">
    <source>
        <dbReference type="SMART" id="SM01182"/>
    </source>
</evidence>
<reference evidence="8" key="1">
    <citation type="submission" date="2018-06" db="EMBL/GenBank/DDBJ databases">
        <title>Genome assembly of Danube salmon.</title>
        <authorList>
            <person name="Macqueen D.J."/>
            <person name="Gundappa M.K."/>
        </authorList>
    </citation>
    <scope>NUCLEOTIDE SEQUENCE [LARGE SCALE GENOMIC DNA]</scope>
</reference>
<protein>
    <submittedName>
        <fullName evidence="7">Eukaryotic translation elongation factor 1 delta b (guanine nucleotide exchange protein)</fullName>
    </submittedName>
</protein>
<dbReference type="InterPro" id="IPR036219">
    <property type="entry name" value="eEF-1beta-like_sf"/>
</dbReference>
<reference evidence="7" key="3">
    <citation type="submission" date="2025-09" db="UniProtKB">
        <authorList>
            <consortium name="Ensembl"/>
        </authorList>
    </citation>
    <scope>IDENTIFICATION</scope>
</reference>
<dbReference type="GO" id="GO:0003746">
    <property type="term" value="F:translation elongation factor activity"/>
    <property type="evidence" value="ECO:0007669"/>
    <property type="project" value="UniProtKB-KW"/>
</dbReference>
<dbReference type="Ensembl" id="ENSHHUT00000018626.1">
    <property type="protein sequence ID" value="ENSHHUP00000017977.1"/>
    <property type="gene ID" value="ENSHHUG00000011149.1"/>
</dbReference>
<feature type="region of interest" description="Disordered" evidence="4">
    <location>
        <begin position="65"/>
        <end position="97"/>
    </location>
</feature>
<dbReference type="SMART" id="SM01182">
    <property type="entry name" value="EF-1_beta_acid"/>
    <property type="match status" value="1"/>
</dbReference>
<feature type="compositionally biased region" description="Acidic residues" evidence="4">
    <location>
        <begin position="76"/>
        <end position="95"/>
    </location>
</feature>
<keyword evidence="2" id="KW-0251">Elongation factor</keyword>
<dbReference type="PROSITE" id="PS00824">
    <property type="entry name" value="EF1BD_1"/>
    <property type="match status" value="1"/>
</dbReference>
<dbReference type="GO" id="GO:0005829">
    <property type="term" value="C:cytosol"/>
    <property type="evidence" value="ECO:0007669"/>
    <property type="project" value="TreeGrafter"/>
</dbReference>
<dbReference type="InterPro" id="IPR001326">
    <property type="entry name" value="Transl_elong_EF1B_B/D_CS"/>
</dbReference>
<evidence type="ECO:0000256" key="1">
    <source>
        <dbReference type="ARBA" id="ARBA00007411"/>
    </source>
</evidence>
<proteinExistence type="inferred from homology"/>
<dbReference type="AlphaFoldDB" id="A0A4W5KN84"/>
<comment type="similarity">
    <text evidence="1">Belongs to the EF-1-beta/EF-1-delta family.</text>
</comment>
<dbReference type="InterPro" id="IPR014717">
    <property type="entry name" value="Transl_elong_EF1B/ribsomal_bS6"/>
</dbReference>
<reference evidence="7" key="2">
    <citation type="submission" date="2025-08" db="UniProtKB">
        <authorList>
            <consortium name="Ensembl"/>
        </authorList>
    </citation>
    <scope>IDENTIFICATION</scope>
</reference>
<name>A0A4W5KN84_9TELE</name>
<dbReference type="GeneTree" id="ENSGT00950000183014"/>
<dbReference type="GO" id="GO:0005853">
    <property type="term" value="C:eukaryotic translation elongation factor 1 complex"/>
    <property type="evidence" value="ECO:0007669"/>
    <property type="project" value="InterPro"/>
</dbReference>
<feature type="domain" description="Elongation factor 1 beta central acidic region eukaryote" evidence="6">
    <location>
        <begin position="85"/>
        <end position="111"/>
    </location>
</feature>
<dbReference type="Gene3D" id="3.30.70.60">
    <property type="match status" value="1"/>
</dbReference>
<organism evidence="7 8">
    <name type="scientific">Hucho hucho</name>
    <name type="common">huchen</name>
    <dbReference type="NCBI Taxonomy" id="62062"/>
    <lineage>
        <taxon>Eukaryota</taxon>
        <taxon>Metazoa</taxon>
        <taxon>Chordata</taxon>
        <taxon>Craniata</taxon>
        <taxon>Vertebrata</taxon>
        <taxon>Euteleostomi</taxon>
        <taxon>Actinopterygii</taxon>
        <taxon>Neopterygii</taxon>
        <taxon>Teleostei</taxon>
        <taxon>Protacanthopterygii</taxon>
        <taxon>Salmoniformes</taxon>
        <taxon>Salmonidae</taxon>
        <taxon>Salmoninae</taxon>
        <taxon>Hucho</taxon>
    </lineage>
</organism>
<dbReference type="PANTHER" id="PTHR11595:SF86">
    <property type="entry name" value="ELONGATION FACTOR 1-DELTA ISOFORM X1"/>
    <property type="match status" value="1"/>
</dbReference>
<evidence type="ECO:0000256" key="3">
    <source>
        <dbReference type="ARBA" id="ARBA00022917"/>
    </source>
</evidence>
<keyword evidence="3" id="KW-0648">Protein biosynthesis</keyword>
<dbReference type="CDD" id="cd00292">
    <property type="entry name" value="EF1B"/>
    <property type="match status" value="1"/>
</dbReference>
<sequence length="217" mass="24704">RSGIEKIWFDKPRYDDAERHFYERINSTSHPAQVGRERFFSLLVGDLRLALSKLECRVAVLEKSPSPAATCPPVKDEDDDDDMDLFGSDEEEDAEAERIKEQRLKEYAEKKAKKPTLIAKSSILLDVKPWDDETDMAKLEECVRSVVADGLLWGQSKLVPVGYGIRKLQIQCVVEDDKVGTDLLEEEITKFEDFVSTGARAHTRNPSGVHNEIYKFN</sequence>